<evidence type="ECO:0000256" key="4">
    <source>
        <dbReference type="ARBA" id="ARBA00022603"/>
    </source>
</evidence>
<keyword evidence="4 13" id="KW-0489">Methyltransferase</keyword>
<evidence type="ECO:0000256" key="1">
    <source>
        <dbReference type="ARBA" id="ARBA00001946"/>
    </source>
</evidence>
<evidence type="ECO:0000313" key="13">
    <source>
        <dbReference type="EMBL" id="GEZ29493.1"/>
    </source>
</evidence>
<reference evidence="13" key="1">
    <citation type="journal article" date="2019" name="Sci. Rep.">
        <title>Draft genome of Tanacetum cinerariifolium, the natural source of mosquito coil.</title>
        <authorList>
            <person name="Yamashiro T."/>
            <person name="Shiraishi A."/>
            <person name="Satake H."/>
            <person name="Nakayama K."/>
        </authorList>
    </citation>
    <scope>NUCLEOTIDE SEQUENCE</scope>
</reference>
<evidence type="ECO:0000256" key="3">
    <source>
        <dbReference type="ARBA" id="ARBA00021330"/>
    </source>
</evidence>
<evidence type="ECO:0000256" key="6">
    <source>
        <dbReference type="ARBA" id="ARBA00022691"/>
    </source>
</evidence>
<evidence type="ECO:0000256" key="2">
    <source>
        <dbReference type="ARBA" id="ARBA00009026"/>
    </source>
</evidence>
<comment type="caution">
    <text evidence="13">The sequence shown here is derived from an EMBL/GenBank/DDBJ whole genome shotgun (WGS) entry which is preliminary data.</text>
</comment>
<protein>
    <recommendedName>
        <fullName evidence="3">Small RNA 2'-O-methyltransferase</fullName>
        <ecNumber evidence="11">2.1.1.386</ecNumber>
    </recommendedName>
</protein>
<dbReference type="GO" id="GO:0005634">
    <property type="term" value="C:nucleus"/>
    <property type="evidence" value="ECO:0007669"/>
    <property type="project" value="TreeGrafter"/>
</dbReference>
<dbReference type="GO" id="GO:0005737">
    <property type="term" value="C:cytoplasm"/>
    <property type="evidence" value="ECO:0007669"/>
    <property type="project" value="TreeGrafter"/>
</dbReference>
<gene>
    <name evidence="13" type="ORF">Tci_501466</name>
</gene>
<keyword evidence="8" id="KW-0460">Magnesium</keyword>
<name>A0A699IBD0_TANCI</name>
<dbReference type="GO" id="GO:0090486">
    <property type="term" value="F:small RNA 2'-O-methyltransferase activity"/>
    <property type="evidence" value="ECO:0007669"/>
    <property type="project" value="UniProtKB-EC"/>
</dbReference>
<dbReference type="GO" id="GO:0003723">
    <property type="term" value="F:RNA binding"/>
    <property type="evidence" value="ECO:0007669"/>
    <property type="project" value="UniProtKB-KW"/>
</dbReference>
<comment type="cofactor">
    <cofactor evidence="1">
        <name>Mg(2+)</name>
        <dbReference type="ChEBI" id="CHEBI:18420"/>
    </cofactor>
</comment>
<dbReference type="GO" id="GO:0030422">
    <property type="term" value="P:siRNA processing"/>
    <property type="evidence" value="ECO:0007669"/>
    <property type="project" value="TreeGrafter"/>
</dbReference>
<sequence length="78" mass="8437">ASLQRLQATSIKTLGTSEWRVDFGCGSWSLFNSLLDYPTSLERIVGVNISTKAFTRAAKMVSSPLLILACMDAISEPA</sequence>
<proteinExistence type="inferred from homology"/>
<keyword evidence="9" id="KW-0694">RNA-binding</keyword>
<organism evidence="13">
    <name type="scientific">Tanacetum cinerariifolium</name>
    <name type="common">Dalmatian daisy</name>
    <name type="synonym">Chrysanthemum cinerariifolium</name>
    <dbReference type="NCBI Taxonomy" id="118510"/>
    <lineage>
        <taxon>Eukaryota</taxon>
        <taxon>Viridiplantae</taxon>
        <taxon>Streptophyta</taxon>
        <taxon>Embryophyta</taxon>
        <taxon>Tracheophyta</taxon>
        <taxon>Spermatophyta</taxon>
        <taxon>Magnoliopsida</taxon>
        <taxon>eudicotyledons</taxon>
        <taxon>Gunneridae</taxon>
        <taxon>Pentapetalae</taxon>
        <taxon>asterids</taxon>
        <taxon>campanulids</taxon>
        <taxon>Asterales</taxon>
        <taxon>Asteraceae</taxon>
        <taxon>Asteroideae</taxon>
        <taxon>Anthemideae</taxon>
        <taxon>Anthemidinae</taxon>
        <taxon>Tanacetum</taxon>
    </lineage>
</organism>
<dbReference type="GO" id="GO:0001510">
    <property type="term" value="P:RNA methylation"/>
    <property type="evidence" value="ECO:0007669"/>
    <property type="project" value="InterPro"/>
</dbReference>
<feature type="non-terminal residue" evidence="13">
    <location>
        <position position="1"/>
    </location>
</feature>
<comment type="similarity">
    <text evidence="2">Belongs to the methyltransferase superfamily. HEN1 family.</text>
</comment>
<dbReference type="AlphaFoldDB" id="A0A699IBD0"/>
<evidence type="ECO:0000256" key="9">
    <source>
        <dbReference type="ARBA" id="ARBA00022884"/>
    </source>
</evidence>
<dbReference type="EMBL" id="BKCJ010262130">
    <property type="protein sequence ID" value="GEZ29493.1"/>
    <property type="molecule type" value="Genomic_DNA"/>
</dbReference>
<dbReference type="EC" id="2.1.1.386" evidence="11"/>
<dbReference type="InterPro" id="IPR026610">
    <property type="entry name" value="Hen1"/>
</dbReference>
<dbReference type="GO" id="GO:0046872">
    <property type="term" value="F:metal ion binding"/>
    <property type="evidence" value="ECO:0007669"/>
    <property type="project" value="UniProtKB-KW"/>
</dbReference>
<evidence type="ECO:0000256" key="8">
    <source>
        <dbReference type="ARBA" id="ARBA00022842"/>
    </source>
</evidence>
<comment type="catalytic activity">
    <reaction evidence="12">
        <text>small RNA 3'-end nucleotide + S-adenosyl-L-methionine = small RNA 3'-end 2'-O-methylnucleotide + S-adenosyl-L-homocysteine + H(+)</text>
        <dbReference type="Rhea" id="RHEA:37887"/>
        <dbReference type="Rhea" id="RHEA-COMP:10415"/>
        <dbReference type="Rhea" id="RHEA-COMP:10416"/>
        <dbReference type="ChEBI" id="CHEBI:15378"/>
        <dbReference type="ChEBI" id="CHEBI:57856"/>
        <dbReference type="ChEBI" id="CHEBI:59789"/>
        <dbReference type="ChEBI" id="CHEBI:74896"/>
        <dbReference type="ChEBI" id="CHEBI:74898"/>
        <dbReference type="EC" id="2.1.1.386"/>
    </reaction>
</comment>
<evidence type="ECO:0000256" key="12">
    <source>
        <dbReference type="ARBA" id="ARBA00048418"/>
    </source>
</evidence>
<keyword evidence="7" id="KW-0479">Metal-binding</keyword>
<accession>A0A699IBD0</accession>
<keyword evidence="5 13" id="KW-0808">Transferase</keyword>
<dbReference type="PANTHER" id="PTHR21404:SF3">
    <property type="entry name" value="SMALL RNA 2'-O-METHYLTRANSFERASE"/>
    <property type="match status" value="1"/>
</dbReference>
<evidence type="ECO:0000256" key="5">
    <source>
        <dbReference type="ARBA" id="ARBA00022679"/>
    </source>
</evidence>
<evidence type="ECO:0000256" key="11">
    <source>
        <dbReference type="ARBA" id="ARBA00035025"/>
    </source>
</evidence>
<dbReference type="Gene3D" id="3.40.50.150">
    <property type="entry name" value="Vaccinia Virus protein VP39"/>
    <property type="match status" value="1"/>
</dbReference>
<dbReference type="PANTHER" id="PTHR21404">
    <property type="entry name" value="HEN1"/>
    <property type="match status" value="1"/>
</dbReference>
<keyword evidence="6" id="KW-0949">S-adenosyl-L-methionine</keyword>
<keyword evidence="10" id="KW-0943">RNA-mediated gene silencing</keyword>
<dbReference type="InterPro" id="IPR029063">
    <property type="entry name" value="SAM-dependent_MTases_sf"/>
</dbReference>
<evidence type="ECO:0000256" key="10">
    <source>
        <dbReference type="ARBA" id="ARBA00023158"/>
    </source>
</evidence>
<evidence type="ECO:0000256" key="7">
    <source>
        <dbReference type="ARBA" id="ARBA00022723"/>
    </source>
</evidence>